<proteinExistence type="predicted"/>
<evidence type="ECO:0000313" key="2">
    <source>
        <dbReference type="Proteomes" id="UP001189429"/>
    </source>
</evidence>
<sequence>MVTWAFALYLGAKLRQVWHQRLALGEEELSGGRLEVIATPDRHDYAEVNSAGSPDVAAVRGAAGFPVGPDGLPPNDVYRFRSEPTAAEVAGSTAAAVAEAAAEAAALAAAQGLAVTADAAQCLVPVAPPKLLAGVGGTAVPVAAAAIVPVAAGAPPAAIPPAQVPPPVGPRQGVGATYGGHELEDEVQRVAGPAAVGTKDLHGLADGSGLFVINLRPDEEYFFGGIVAADARTLPACRDKLGRRERSWADMRAAVTRDDFGKEWIPLGVRTAAWCLEPINAEGGSLDGHRDRFGSVCRLEPNAWGLGEHFHLAVAVKAALLVDQLDGADLVAIEMLPRRVQTIEFDHLERAKEAESKGYSGRLSQEEQQAFAGLSQGLGPPMICPKALGVVRANVEREAQLNEALRQGREEREAVRKKGDQG</sequence>
<organism evidence="1 2">
    <name type="scientific">Prorocentrum cordatum</name>
    <dbReference type="NCBI Taxonomy" id="2364126"/>
    <lineage>
        <taxon>Eukaryota</taxon>
        <taxon>Sar</taxon>
        <taxon>Alveolata</taxon>
        <taxon>Dinophyceae</taxon>
        <taxon>Prorocentrales</taxon>
        <taxon>Prorocentraceae</taxon>
        <taxon>Prorocentrum</taxon>
    </lineage>
</organism>
<comment type="caution">
    <text evidence="1">The sequence shown here is derived from an EMBL/GenBank/DDBJ whole genome shotgun (WGS) entry which is preliminary data.</text>
</comment>
<reference evidence="1" key="1">
    <citation type="submission" date="2023-10" db="EMBL/GenBank/DDBJ databases">
        <authorList>
            <person name="Chen Y."/>
            <person name="Shah S."/>
            <person name="Dougan E. K."/>
            <person name="Thang M."/>
            <person name="Chan C."/>
        </authorList>
    </citation>
    <scope>NUCLEOTIDE SEQUENCE [LARGE SCALE GENOMIC DNA]</scope>
</reference>
<evidence type="ECO:0000313" key="1">
    <source>
        <dbReference type="EMBL" id="CAK0910795.1"/>
    </source>
</evidence>
<gene>
    <name evidence="1" type="ORF">PCOR1329_LOCUS84864</name>
</gene>
<dbReference type="EMBL" id="CAUYUJ010022462">
    <property type="protein sequence ID" value="CAK0910795.1"/>
    <property type="molecule type" value="Genomic_DNA"/>
</dbReference>
<name>A0ABN9YDC3_9DINO</name>
<accession>A0ABN9YDC3</accession>
<protein>
    <submittedName>
        <fullName evidence="1">Uncharacterized protein</fullName>
    </submittedName>
</protein>
<keyword evidence="2" id="KW-1185">Reference proteome</keyword>
<dbReference type="Proteomes" id="UP001189429">
    <property type="component" value="Unassembled WGS sequence"/>
</dbReference>